<sequence>MGKGVQPKPGLLPGRLVAQHLRSCQAKHGRCGLCFWGQKKKTWEAKLSSRWLFVTLKNKMARLGCTVCALASTGGPWANFDQKPLSVKLVHLKRHERSKTHVAALAATRSSDHAALAPDDSLFQEALKKMRAGGSARDGGGCSNKKEQVRWCLAEATMDAGRQVLGEALCVALTRDERKGRLLIRWRACKADLSPASEVLDFKPVEGYADNLANAVKRAVEDYCLPRQFLPRGFVDASSPVPSQQDVEANIKKTTRVLVTDAAAAELLASNLLSGRRPYAESGAVETYLPALKVIQRDAPHASTRLLKRPFAASKELNDIMEEFVSGHDAFAQKVFHSPLYGAWWKDLVQEETGGPTSLASAKHRFASFFLPLSRICGNMPQMVKLCHKVALVRGQAGDWAGQLLGNFSGRKAALLAMATDAAATCCELTRSLDAEDADISLLGSQVQHFAHSIQALFYSERVVELPTFTREVCHSLRNQAIPILHNGMGLRESHITDEDIRYAFAVMKDWATLSLQTLEAEFPAWHLLTCFDVFQLAGTSARKREGQGTEDASAKLSKVFEVDLQDLKTQYVSVLPTAQAIQKTAGLENRQAWAQALTRLRATSALKKKYPAEALTQVVAAYVAFTASSSGCEQMFSGLKRSPAELASSRLDTDKRLAVVVGGDAQFDEMVVAKARELYGTLLRSGRARSTTRAALIDRGRAGPARPDSHRAWLRTRKEAVDKAAQEDQDLRTPQRRPVLALTESVQKEANKQEALSKKRKAEAFLEGTLLEKEVTDEVRTAAQKKIALDQANDKQRNKNCARILQTVEMTQTKQTQAWALCNLPQPALLTQTGNEANSLQRALKQAGVSTVVQDMREAKLLVVDHVQAMTRTQRLLSAVMGCVVLSASILRGAGGVKLTFHAGVEQRVRLFLTDAFKRENAALTLVVREAVARRLGWTAVTSEEARRKDGWKWGLTLKGNNENLGATSRCKKILQLTGDEFVQWATQNFVHSGASAWVKGS</sequence>
<evidence type="ECO:0000313" key="2">
    <source>
        <dbReference type="EMBL" id="CAL4785197.1"/>
    </source>
</evidence>
<gene>
    <name evidence="1" type="ORF">C1SCF055_LOCUS24223</name>
</gene>
<evidence type="ECO:0000313" key="1">
    <source>
        <dbReference type="EMBL" id="CAI3997885.1"/>
    </source>
</evidence>
<name>A0A9P1CUW1_9DINO</name>
<evidence type="ECO:0000313" key="3">
    <source>
        <dbReference type="Proteomes" id="UP001152797"/>
    </source>
</evidence>
<dbReference type="Proteomes" id="UP001152797">
    <property type="component" value="Unassembled WGS sequence"/>
</dbReference>
<dbReference type="EMBL" id="CAMXCT020002391">
    <property type="protein sequence ID" value="CAL1151260.1"/>
    <property type="molecule type" value="Genomic_DNA"/>
</dbReference>
<dbReference type="EMBL" id="CAMXCT010002391">
    <property type="protein sequence ID" value="CAI3997885.1"/>
    <property type="molecule type" value="Genomic_DNA"/>
</dbReference>
<reference evidence="1" key="1">
    <citation type="submission" date="2022-10" db="EMBL/GenBank/DDBJ databases">
        <authorList>
            <person name="Chen Y."/>
            <person name="Dougan E. K."/>
            <person name="Chan C."/>
            <person name="Rhodes N."/>
            <person name="Thang M."/>
        </authorList>
    </citation>
    <scope>NUCLEOTIDE SEQUENCE</scope>
</reference>
<dbReference type="AlphaFoldDB" id="A0A9P1CUW1"/>
<keyword evidence="3" id="KW-1185">Reference proteome</keyword>
<comment type="caution">
    <text evidence="1">The sequence shown here is derived from an EMBL/GenBank/DDBJ whole genome shotgun (WGS) entry which is preliminary data.</text>
</comment>
<organism evidence="1">
    <name type="scientific">Cladocopium goreaui</name>
    <dbReference type="NCBI Taxonomy" id="2562237"/>
    <lineage>
        <taxon>Eukaryota</taxon>
        <taxon>Sar</taxon>
        <taxon>Alveolata</taxon>
        <taxon>Dinophyceae</taxon>
        <taxon>Suessiales</taxon>
        <taxon>Symbiodiniaceae</taxon>
        <taxon>Cladocopium</taxon>
    </lineage>
</organism>
<protein>
    <submittedName>
        <fullName evidence="1">Uncharacterized protein</fullName>
    </submittedName>
</protein>
<reference evidence="2 3" key="2">
    <citation type="submission" date="2024-05" db="EMBL/GenBank/DDBJ databases">
        <authorList>
            <person name="Chen Y."/>
            <person name="Shah S."/>
            <person name="Dougan E. K."/>
            <person name="Thang M."/>
            <person name="Chan C."/>
        </authorList>
    </citation>
    <scope>NUCLEOTIDE SEQUENCE [LARGE SCALE GENOMIC DNA]</scope>
</reference>
<dbReference type="EMBL" id="CAMXCT030002391">
    <property type="protein sequence ID" value="CAL4785197.1"/>
    <property type="molecule type" value="Genomic_DNA"/>
</dbReference>
<proteinExistence type="predicted"/>
<accession>A0A9P1CUW1</accession>